<sequence length="238" mass="28044">MTKCTMCNENRYVGNLCYLHSKYYQQITGPHFETLYDLLWWKATFLKRWDVAYGHKIPITCADHVHVQKMNKKILFDTKLKVEFALANKTIDLSKFCPLVHKLANKFSGMSDFTEDDIYQQCMVWLQDMTQHVDKRMEPKMLTTWVRKSLYGLLYNYINRHGGVVKKGKTETMGDMDCYILDKADSQEEKLIRCQDRVVASTKVLRLIESLNERQVDIILNWREAEPLSNKEFALEHG</sequence>
<dbReference type="EMBL" id="BARS01021717">
    <property type="protein sequence ID" value="GAG06810.1"/>
    <property type="molecule type" value="Genomic_DNA"/>
</dbReference>
<comment type="caution">
    <text evidence="1">The sequence shown here is derived from an EMBL/GenBank/DDBJ whole genome shotgun (WGS) entry which is preliminary data.</text>
</comment>
<gene>
    <name evidence="1" type="ORF">S01H1_34833</name>
</gene>
<proteinExistence type="predicted"/>
<feature type="non-terminal residue" evidence="1">
    <location>
        <position position="238"/>
    </location>
</feature>
<accession>X0UMB0</accession>
<dbReference type="AlphaFoldDB" id="X0UMB0"/>
<organism evidence="1">
    <name type="scientific">marine sediment metagenome</name>
    <dbReference type="NCBI Taxonomy" id="412755"/>
    <lineage>
        <taxon>unclassified sequences</taxon>
        <taxon>metagenomes</taxon>
        <taxon>ecological metagenomes</taxon>
    </lineage>
</organism>
<protein>
    <submittedName>
        <fullName evidence="1">Uncharacterized protein</fullName>
    </submittedName>
</protein>
<name>X0UMB0_9ZZZZ</name>
<evidence type="ECO:0000313" key="1">
    <source>
        <dbReference type="EMBL" id="GAG06810.1"/>
    </source>
</evidence>
<reference evidence="1" key="1">
    <citation type="journal article" date="2014" name="Front. Microbiol.">
        <title>High frequency of phylogenetically diverse reductive dehalogenase-homologous genes in deep subseafloor sedimentary metagenomes.</title>
        <authorList>
            <person name="Kawai M."/>
            <person name="Futagami T."/>
            <person name="Toyoda A."/>
            <person name="Takaki Y."/>
            <person name="Nishi S."/>
            <person name="Hori S."/>
            <person name="Arai W."/>
            <person name="Tsubouchi T."/>
            <person name="Morono Y."/>
            <person name="Uchiyama I."/>
            <person name="Ito T."/>
            <person name="Fujiyama A."/>
            <person name="Inagaki F."/>
            <person name="Takami H."/>
        </authorList>
    </citation>
    <scope>NUCLEOTIDE SEQUENCE</scope>
    <source>
        <strain evidence="1">Expedition CK06-06</strain>
    </source>
</reference>